<evidence type="ECO:0000313" key="4">
    <source>
        <dbReference type="Proteomes" id="UP000199021"/>
    </source>
</evidence>
<keyword evidence="1" id="KW-1133">Transmembrane helix</keyword>
<dbReference type="InParanoid" id="A0A1H9KDZ0"/>
<proteinExistence type="predicted"/>
<dbReference type="Pfam" id="PF12146">
    <property type="entry name" value="Hydrolase_4"/>
    <property type="match status" value="1"/>
</dbReference>
<protein>
    <recommendedName>
        <fullName evidence="2">Serine aminopeptidase S33 domain-containing protein</fullName>
    </recommendedName>
</protein>
<dbReference type="InterPro" id="IPR029058">
    <property type="entry name" value="AB_hydrolase_fold"/>
</dbReference>
<feature type="domain" description="Serine aminopeptidase S33" evidence="2">
    <location>
        <begin position="67"/>
        <end position="173"/>
    </location>
</feature>
<sequence>MKWIKRIGIFFGGLYLLLCLLLYVFQDSLIFHPRALAAEHSYGNYEESWIELEDGDRLHALRLRDEPAEGVILYLHGNVGNNGRSLYQTKSIRGLGYDLFLVDYRGFGKSEGVIDDENDMTSDLQAVYDALKQEYAEGNIFIAGYSLGSGPASYLAANNSPGGVLLVSPYTSLVDMKNRFFWMFPDFLLKYSLDNAANLAASNCPVIIVHGTDDELIPLDMGKGLSRIDPTRISLLELDGVGHRGAILNTAIKEAMNKLLKR</sequence>
<keyword evidence="1" id="KW-0812">Transmembrane</keyword>
<dbReference type="InterPro" id="IPR022742">
    <property type="entry name" value="Hydrolase_4"/>
</dbReference>
<dbReference type="AlphaFoldDB" id="A0A1H9KDZ0"/>
<dbReference type="PANTHER" id="PTHR12277">
    <property type="entry name" value="ALPHA/BETA HYDROLASE DOMAIN-CONTAINING PROTEIN"/>
    <property type="match status" value="1"/>
</dbReference>
<evidence type="ECO:0000256" key="1">
    <source>
        <dbReference type="SAM" id="Phobius"/>
    </source>
</evidence>
<name>A0A1H9KDZ0_9BACT</name>
<dbReference type="STRING" id="478744.SAMN05444359_12064"/>
<dbReference type="PANTHER" id="PTHR12277:SF81">
    <property type="entry name" value="PROTEIN ABHD13"/>
    <property type="match status" value="1"/>
</dbReference>
<reference evidence="4" key="1">
    <citation type="submission" date="2016-10" db="EMBL/GenBank/DDBJ databases">
        <authorList>
            <person name="Varghese N."/>
            <person name="Submissions S."/>
        </authorList>
    </citation>
    <scope>NUCLEOTIDE SEQUENCE [LARGE SCALE GENOMIC DNA]</scope>
    <source>
        <strain evidence="4">DSM 24740</strain>
    </source>
</reference>
<dbReference type="Proteomes" id="UP000199021">
    <property type="component" value="Unassembled WGS sequence"/>
</dbReference>
<organism evidence="3 4">
    <name type="scientific">Neolewinella agarilytica</name>
    <dbReference type="NCBI Taxonomy" id="478744"/>
    <lineage>
        <taxon>Bacteria</taxon>
        <taxon>Pseudomonadati</taxon>
        <taxon>Bacteroidota</taxon>
        <taxon>Saprospiria</taxon>
        <taxon>Saprospirales</taxon>
        <taxon>Lewinellaceae</taxon>
        <taxon>Neolewinella</taxon>
    </lineage>
</organism>
<keyword evidence="1" id="KW-0472">Membrane</keyword>
<feature type="transmembrane region" description="Helical" evidence="1">
    <location>
        <begin position="7"/>
        <end position="25"/>
    </location>
</feature>
<gene>
    <name evidence="3" type="ORF">SAMN05444359_12064</name>
</gene>
<dbReference type="Gene3D" id="3.40.50.1820">
    <property type="entry name" value="alpha/beta hydrolase"/>
    <property type="match status" value="1"/>
</dbReference>
<keyword evidence="4" id="KW-1185">Reference proteome</keyword>
<accession>A0A1H9KDZ0</accession>
<evidence type="ECO:0000313" key="3">
    <source>
        <dbReference type="EMBL" id="SEQ97299.1"/>
    </source>
</evidence>
<dbReference type="SUPFAM" id="SSF53474">
    <property type="entry name" value="alpha/beta-Hydrolases"/>
    <property type="match status" value="1"/>
</dbReference>
<evidence type="ECO:0000259" key="2">
    <source>
        <dbReference type="Pfam" id="PF12146"/>
    </source>
</evidence>
<dbReference type="EMBL" id="FOFB01000020">
    <property type="protein sequence ID" value="SEQ97299.1"/>
    <property type="molecule type" value="Genomic_DNA"/>
</dbReference>